<dbReference type="PANTHER" id="PTHR43837:SF1">
    <property type="entry name" value="RIBOSOMAL PROTEIN US12 METHYLTHIOTRANSFERASE RIMO"/>
    <property type="match status" value="1"/>
</dbReference>
<accession>A0A383D8A1</accession>
<dbReference type="AlphaFoldDB" id="A0A383D8A1"/>
<dbReference type="GO" id="GO:0005829">
    <property type="term" value="C:cytosol"/>
    <property type="evidence" value="ECO:0007669"/>
    <property type="project" value="TreeGrafter"/>
</dbReference>
<proteinExistence type="predicted"/>
<dbReference type="InterPro" id="IPR005840">
    <property type="entry name" value="Ribosomal_uS12_MeSTrfase_RimO"/>
</dbReference>
<evidence type="ECO:0000259" key="1">
    <source>
        <dbReference type="PROSITE" id="PS51449"/>
    </source>
</evidence>
<dbReference type="PROSITE" id="PS51449">
    <property type="entry name" value="MTTASE_N"/>
    <property type="match status" value="1"/>
</dbReference>
<feature type="domain" description="MTTase N-terminal" evidence="1">
    <location>
        <begin position="1"/>
        <end position="99"/>
    </location>
</feature>
<dbReference type="Pfam" id="PF00919">
    <property type="entry name" value="UPF0004"/>
    <property type="match status" value="1"/>
</dbReference>
<evidence type="ECO:0000313" key="2">
    <source>
        <dbReference type="EMBL" id="SVE40787.1"/>
    </source>
</evidence>
<dbReference type="InterPro" id="IPR038135">
    <property type="entry name" value="Methylthiotransferase_N_sf"/>
</dbReference>
<name>A0A383D8A1_9ZZZZ</name>
<feature type="non-terminal residue" evidence="2">
    <location>
        <position position="112"/>
    </location>
</feature>
<protein>
    <recommendedName>
        <fullName evidence="1">MTTase N-terminal domain-containing protein</fullName>
    </recommendedName>
</protein>
<reference evidence="2" key="1">
    <citation type="submission" date="2018-05" db="EMBL/GenBank/DDBJ databases">
        <authorList>
            <person name="Lanie J.A."/>
            <person name="Ng W.-L."/>
            <person name="Kazmierczak K.M."/>
            <person name="Andrzejewski T.M."/>
            <person name="Davidsen T.M."/>
            <person name="Wayne K.J."/>
            <person name="Tettelin H."/>
            <person name="Glass J.I."/>
            <person name="Rusch D."/>
            <person name="Podicherti R."/>
            <person name="Tsui H.-C.T."/>
            <person name="Winkler M.E."/>
        </authorList>
    </citation>
    <scope>NUCLEOTIDE SEQUENCE</scope>
</reference>
<dbReference type="Gene3D" id="3.40.50.12160">
    <property type="entry name" value="Methylthiotransferase, N-terminal domain"/>
    <property type="match status" value="1"/>
</dbReference>
<gene>
    <name evidence="2" type="ORF">METZ01_LOCUS493641</name>
</gene>
<dbReference type="GO" id="GO:0035599">
    <property type="term" value="F:aspartic acid methylthiotransferase activity"/>
    <property type="evidence" value="ECO:0007669"/>
    <property type="project" value="TreeGrafter"/>
</dbReference>
<dbReference type="EMBL" id="UINC01215204">
    <property type="protein sequence ID" value="SVE40787.1"/>
    <property type="molecule type" value="Genomic_DNA"/>
</dbReference>
<organism evidence="2">
    <name type="scientific">marine metagenome</name>
    <dbReference type="NCBI Taxonomy" id="408172"/>
    <lineage>
        <taxon>unclassified sequences</taxon>
        <taxon>metagenomes</taxon>
        <taxon>ecological metagenomes</taxon>
    </lineage>
</organism>
<sequence length="112" mass="12535">MLGLLGGNDYGLTTDPLEADVVIVNTCGFIGPAKEESVDAILAAHRLRREGRCRGVVVTGCLSQRYETDLRQELAEEADEILTLSQETDIVRYVDRLLGRDRERYIDSLPRL</sequence>
<dbReference type="GO" id="GO:0046872">
    <property type="term" value="F:metal ion binding"/>
    <property type="evidence" value="ECO:0007669"/>
    <property type="project" value="UniProtKB-KW"/>
</dbReference>
<dbReference type="InterPro" id="IPR013848">
    <property type="entry name" value="Methylthiotransferase_N"/>
</dbReference>
<dbReference type="PANTHER" id="PTHR43837">
    <property type="entry name" value="RIBOSOMAL PROTEIN S12 METHYLTHIOTRANSFERASE RIMO"/>
    <property type="match status" value="1"/>
</dbReference>
<dbReference type="GO" id="GO:0051539">
    <property type="term" value="F:4 iron, 4 sulfur cluster binding"/>
    <property type="evidence" value="ECO:0007669"/>
    <property type="project" value="UniProtKB-KW"/>
</dbReference>